<name>A0ABT9Z8A6_9BACI</name>
<gene>
    <name evidence="8" type="primary">tilS</name>
    <name evidence="10" type="ORF">J2S02_004889</name>
</gene>
<evidence type="ECO:0000256" key="3">
    <source>
        <dbReference type="ARBA" id="ARBA00022598"/>
    </source>
</evidence>
<dbReference type="SUPFAM" id="SSF56037">
    <property type="entry name" value="PheT/TilS domain"/>
    <property type="match status" value="1"/>
</dbReference>
<accession>A0ABT9Z8A6</accession>
<dbReference type="Pfam" id="PF09179">
    <property type="entry name" value="TilS"/>
    <property type="match status" value="1"/>
</dbReference>
<evidence type="ECO:0000256" key="6">
    <source>
        <dbReference type="ARBA" id="ARBA00022840"/>
    </source>
</evidence>
<feature type="binding site" evidence="8">
    <location>
        <begin position="25"/>
        <end position="30"/>
    </location>
    <ligand>
        <name>ATP</name>
        <dbReference type="ChEBI" id="CHEBI:30616"/>
    </ligand>
</feature>
<sequence length="461" mass="53714">MKNFSALIQKHQLFEKGSAIVIGVSGGPDSLALLHLLNNMRETWQLKLIVVHVDHMFRGEQSEAEMNFVLSYCRDLDIICEAKQIDVTEYARRHQLSSQVAGRECRYQFFKEVLDKYQAHYLALGHHGDDQIETILMRLVRGATGTSLAGIQMKRKFHHGFIIRPLLPYTKEEILNYCRKQQLLPRFDPSNEKTNYTRNRFRKYVLPFLKKENPLVHERFQHFSETLLEDETYLQELTKKYLNTVLKRKEKSKVEIEINGFLELPMPLQRRAIQLILNYLYGTIPASLSSIHIENLLTLLSQNHPSGSLDYPNGLKVIKSYQNCLFTFEQEEVKAYYYELDFPSSLILPNGYVIKSELVRNASIKRDRNETFLLNMDSFDKPLIVRTRKPGDKIQLKGMIGRKKVKDIFIDEKIPIHNRSSWPIVLDGNGRILWIPGLKKSMYEAESTGNGVFVELQYKEL</sequence>
<dbReference type="EC" id="6.3.4.19" evidence="8"/>
<evidence type="ECO:0000313" key="11">
    <source>
        <dbReference type="Proteomes" id="UP001232245"/>
    </source>
</evidence>
<dbReference type="InterPro" id="IPR015262">
    <property type="entry name" value="tRNA_Ile_lys_synt_subst-bd"/>
</dbReference>
<evidence type="ECO:0000256" key="7">
    <source>
        <dbReference type="ARBA" id="ARBA00048539"/>
    </source>
</evidence>
<keyword evidence="11" id="KW-1185">Reference proteome</keyword>
<reference evidence="10 11" key="1">
    <citation type="submission" date="2023-07" db="EMBL/GenBank/DDBJ databases">
        <title>Genomic Encyclopedia of Type Strains, Phase IV (KMG-IV): sequencing the most valuable type-strain genomes for metagenomic binning, comparative biology and taxonomic classification.</title>
        <authorList>
            <person name="Goeker M."/>
        </authorList>
    </citation>
    <scope>NUCLEOTIDE SEQUENCE [LARGE SCALE GENOMIC DNA]</scope>
    <source>
        <strain evidence="10 11">DSM 17723</strain>
    </source>
</reference>
<comment type="domain">
    <text evidence="8">The N-terminal region contains the highly conserved SGGXDS motif, predicted to be a P-loop motif involved in ATP binding.</text>
</comment>
<dbReference type="InterPro" id="IPR012795">
    <property type="entry name" value="tRNA_Ile_lys_synt_N"/>
</dbReference>
<dbReference type="HAMAP" id="MF_01161">
    <property type="entry name" value="tRNA_Ile_lys_synt"/>
    <property type="match status" value="1"/>
</dbReference>
<keyword evidence="5 8" id="KW-0547">Nucleotide-binding</keyword>
<feature type="domain" description="Lysidine-tRNA(Ile) synthetase C-terminal" evidence="9">
    <location>
        <begin position="383"/>
        <end position="456"/>
    </location>
</feature>
<comment type="similarity">
    <text evidence="8">Belongs to the tRNA(Ile)-lysidine synthase family.</text>
</comment>
<keyword evidence="6 8" id="KW-0067">ATP-binding</keyword>
<dbReference type="Proteomes" id="UP001232245">
    <property type="component" value="Unassembled WGS sequence"/>
</dbReference>
<comment type="function">
    <text evidence="8">Ligates lysine onto the cytidine present at position 34 of the AUA codon-specific tRNA(Ile) that contains the anticodon CAU, in an ATP-dependent manner. Cytidine is converted to lysidine, thus changing the amino acid specificity of the tRNA from methionine to isoleucine.</text>
</comment>
<comment type="subcellular location">
    <subcellularLocation>
        <location evidence="1 8">Cytoplasm</location>
    </subcellularLocation>
</comment>
<evidence type="ECO:0000259" key="9">
    <source>
        <dbReference type="SMART" id="SM00977"/>
    </source>
</evidence>
<evidence type="ECO:0000313" key="10">
    <source>
        <dbReference type="EMBL" id="MDQ0228506.1"/>
    </source>
</evidence>
<dbReference type="PANTHER" id="PTHR43033:SF1">
    <property type="entry name" value="TRNA(ILE)-LYSIDINE SYNTHASE-RELATED"/>
    <property type="match status" value="1"/>
</dbReference>
<dbReference type="Pfam" id="PF11734">
    <property type="entry name" value="TilS_C"/>
    <property type="match status" value="1"/>
</dbReference>
<dbReference type="Gene3D" id="3.40.50.620">
    <property type="entry name" value="HUPs"/>
    <property type="match status" value="1"/>
</dbReference>
<proteinExistence type="inferred from homology"/>
<dbReference type="EMBL" id="JAUSTZ010000023">
    <property type="protein sequence ID" value="MDQ0228506.1"/>
    <property type="molecule type" value="Genomic_DNA"/>
</dbReference>
<dbReference type="NCBIfam" id="TIGR02432">
    <property type="entry name" value="lysidine_TilS_N"/>
    <property type="match status" value="1"/>
</dbReference>
<protein>
    <recommendedName>
        <fullName evidence="8">tRNA(Ile)-lysidine synthase</fullName>
        <ecNumber evidence="8">6.3.4.19</ecNumber>
    </recommendedName>
    <alternativeName>
        <fullName evidence="8">tRNA(Ile)-2-lysyl-cytidine synthase</fullName>
    </alternativeName>
    <alternativeName>
        <fullName evidence="8">tRNA(Ile)-lysidine synthetase</fullName>
    </alternativeName>
</protein>
<evidence type="ECO:0000256" key="4">
    <source>
        <dbReference type="ARBA" id="ARBA00022694"/>
    </source>
</evidence>
<dbReference type="InterPro" id="IPR012796">
    <property type="entry name" value="Lysidine-tRNA-synth_C"/>
</dbReference>
<dbReference type="InterPro" id="IPR012094">
    <property type="entry name" value="tRNA_Ile_lys_synt"/>
</dbReference>
<dbReference type="InterPro" id="IPR014729">
    <property type="entry name" value="Rossmann-like_a/b/a_fold"/>
</dbReference>
<dbReference type="SUPFAM" id="SSF52402">
    <property type="entry name" value="Adenine nucleotide alpha hydrolases-like"/>
    <property type="match status" value="1"/>
</dbReference>
<dbReference type="GO" id="GO:0032267">
    <property type="term" value="F:tRNA(Ile)-lysidine synthase activity"/>
    <property type="evidence" value="ECO:0007669"/>
    <property type="project" value="UniProtKB-EC"/>
</dbReference>
<organism evidence="10 11">
    <name type="scientific">Metabacillus niabensis</name>
    <dbReference type="NCBI Taxonomy" id="324854"/>
    <lineage>
        <taxon>Bacteria</taxon>
        <taxon>Bacillati</taxon>
        <taxon>Bacillota</taxon>
        <taxon>Bacilli</taxon>
        <taxon>Bacillales</taxon>
        <taxon>Bacillaceae</taxon>
        <taxon>Metabacillus</taxon>
    </lineage>
</organism>
<dbReference type="SUPFAM" id="SSF82829">
    <property type="entry name" value="MesJ substrate recognition domain-like"/>
    <property type="match status" value="1"/>
</dbReference>
<comment type="caution">
    <text evidence="10">The sequence shown here is derived from an EMBL/GenBank/DDBJ whole genome shotgun (WGS) entry which is preliminary data.</text>
</comment>
<evidence type="ECO:0000256" key="8">
    <source>
        <dbReference type="HAMAP-Rule" id="MF_01161"/>
    </source>
</evidence>
<dbReference type="Pfam" id="PF01171">
    <property type="entry name" value="ATP_bind_3"/>
    <property type="match status" value="1"/>
</dbReference>
<evidence type="ECO:0000256" key="1">
    <source>
        <dbReference type="ARBA" id="ARBA00004496"/>
    </source>
</evidence>
<keyword evidence="4 8" id="KW-0819">tRNA processing</keyword>
<dbReference type="InterPro" id="IPR011063">
    <property type="entry name" value="TilS/TtcA_N"/>
</dbReference>
<comment type="catalytic activity">
    <reaction evidence="7 8">
        <text>cytidine(34) in tRNA(Ile2) + L-lysine + ATP = lysidine(34) in tRNA(Ile2) + AMP + diphosphate + H(+)</text>
        <dbReference type="Rhea" id="RHEA:43744"/>
        <dbReference type="Rhea" id="RHEA-COMP:10625"/>
        <dbReference type="Rhea" id="RHEA-COMP:10670"/>
        <dbReference type="ChEBI" id="CHEBI:15378"/>
        <dbReference type="ChEBI" id="CHEBI:30616"/>
        <dbReference type="ChEBI" id="CHEBI:32551"/>
        <dbReference type="ChEBI" id="CHEBI:33019"/>
        <dbReference type="ChEBI" id="CHEBI:82748"/>
        <dbReference type="ChEBI" id="CHEBI:83665"/>
        <dbReference type="ChEBI" id="CHEBI:456215"/>
        <dbReference type="EC" id="6.3.4.19"/>
    </reaction>
</comment>
<dbReference type="CDD" id="cd01992">
    <property type="entry name" value="TilS_N"/>
    <property type="match status" value="1"/>
</dbReference>
<evidence type="ECO:0000256" key="5">
    <source>
        <dbReference type="ARBA" id="ARBA00022741"/>
    </source>
</evidence>
<keyword evidence="3 8" id="KW-0436">Ligase</keyword>
<evidence type="ECO:0000256" key="2">
    <source>
        <dbReference type="ARBA" id="ARBA00022490"/>
    </source>
</evidence>
<dbReference type="PANTHER" id="PTHR43033">
    <property type="entry name" value="TRNA(ILE)-LYSIDINE SYNTHASE-RELATED"/>
    <property type="match status" value="1"/>
</dbReference>
<dbReference type="NCBIfam" id="TIGR02433">
    <property type="entry name" value="lysidine_TilS_C"/>
    <property type="match status" value="1"/>
</dbReference>
<dbReference type="SMART" id="SM00977">
    <property type="entry name" value="TilS_C"/>
    <property type="match status" value="1"/>
</dbReference>
<dbReference type="Gene3D" id="3.30.465.60">
    <property type="match status" value="1"/>
</dbReference>
<keyword evidence="2 8" id="KW-0963">Cytoplasm</keyword>